<feature type="region of interest" description="Disordered" evidence="1">
    <location>
        <begin position="686"/>
        <end position="786"/>
    </location>
</feature>
<feature type="compositionally biased region" description="Basic and acidic residues" evidence="1">
    <location>
        <begin position="492"/>
        <end position="503"/>
    </location>
</feature>
<feature type="region of interest" description="Disordered" evidence="1">
    <location>
        <begin position="482"/>
        <end position="503"/>
    </location>
</feature>
<sequence>MQRTYGRKNSRRARPNSPHVEAVLSPPRKRPRIEVEIVQPPSSAYLSPPKVTSPIRRSTTMPDVGSISSTPSKIRTPTKPARDLSTLFSASPHRTPNSPGKSLGVVKRMLSRSRTESSVDHNTVCSLTPSSNTLPVHSSPPKIASSRSPSPTQNKPLLTKHTRTYAGASRSYRIALPAADLAEPDDTRESYADLRSRWGVDNSEDDPRPFENDTGTLKRISTVGSRVLANGMMNDLKSITELRSKGESRRFLDEVGYLFESIESGCAIALRRASVLEIVTKLCDPEFNRRAKTSDFYARTWDVFLKARGDGPDKILDATLSFFAFLSTRDLQTLSELAHKPELVPTLLDILRSLTPTSDIKGDGLNQGLKKDILALALSGVDAMGLRASGIIRTDVAPLKALADVIAKSGVMKETHGLSTRTLLSTTLSSLPASLLPPALQTLPSILNSLRAELLLVPPRVSAWERGLELFPSYTCSDIGLGENGNTKRNGKGKETHKPSDRPIEIATPSLAHIHACLRLVDTYLLKEWMGHVPSRSGVASDGSRRIREQSEIYRALADPVLTDELVELCVATEILVRDCVRDLNTVSKEEDAEESQGELGMNEKLMLLSTARKTLFSTFRILTLLPSSTSPCSRPSSPYSRTSPTYSDIHHDPWTPSDTALSLITRVVLRAQAGWVRNLDVDGVKGERDDETTQGNEQHAIKPEELEGIDTSSPPLPGSRRESTRSPQKRTPLPVSSPSKLAHKPSVTINAPSKLGRQGMLHRNDTPNKGTSTPSEGNDTGKGKSKAISVPPYTLTRVESFDLLCLALGLLLNWASGGIEGGGMSEGMGRIPLNRACSATRSCSHICSCPPSSQVPLLSCLVSVYQTFGSSVFVSTDSSSRTQKIVSGHERKLTMGAGRKPPSARQQDSPSASPTCHSTSSRRKTASSLPTLNTSSMPQSPELTFLAGYTAVLLGLLCTPTAPHEIRVLSTNRSLVFGDIFIETLIKDVRDFLALYDELEEELSDEGDIVDVDMSPDVERGRSGGRGQGGGKGRGKALEKKSEDVARGVLRALEALRDDGL</sequence>
<feature type="compositionally biased region" description="Polar residues" evidence="1">
    <location>
        <begin position="927"/>
        <end position="938"/>
    </location>
</feature>
<feature type="region of interest" description="Disordered" evidence="1">
    <location>
        <begin position="196"/>
        <end position="215"/>
    </location>
</feature>
<feature type="compositionally biased region" description="Polar residues" evidence="1">
    <location>
        <begin position="768"/>
        <end position="779"/>
    </location>
</feature>
<proteinExistence type="predicted"/>
<accession>A0AAD4EH97</accession>
<feature type="region of interest" description="Disordered" evidence="1">
    <location>
        <begin position="628"/>
        <end position="654"/>
    </location>
</feature>
<comment type="caution">
    <text evidence="3">The sequence shown here is derived from an EMBL/GenBank/DDBJ whole genome shotgun (WGS) entry which is preliminary data.</text>
</comment>
<dbReference type="Proteomes" id="UP001195769">
    <property type="component" value="Unassembled WGS sequence"/>
</dbReference>
<feature type="domain" description="Wings apart-like protein C-terminal" evidence="2">
    <location>
        <begin position="237"/>
        <end position="431"/>
    </location>
</feature>
<evidence type="ECO:0000313" key="3">
    <source>
        <dbReference type="EMBL" id="KAG1906127.1"/>
    </source>
</evidence>
<feature type="compositionally biased region" description="Polar residues" evidence="1">
    <location>
        <begin position="145"/>
        <end position="156"/>
    </location>
</feature>
<organism evidence="3 4">
    <name type="scientific">Suillus fuscotomentosus</name>
    <dbReference type="NCBI Taxonomy" id="1912939"/>
    <lineage>
        <taxon>Eukaryota</taxon>
        <taxon>Fungi</taxon>
        <taxon>Dikarya</taxon>
        <taxon>Basidiomycota</taxon>
        <taxon>Agaricomycotina</taxon>
        <taxon>Agaricomycetes</taxon>
        <taxon>Agaricomycetidae</taxon>
        <taxon>Boletales</taxon>
        <taxon>Suillineae</taxon>
        <taxon>Suillaceae</taxon>
        <taxon>Suillus</taxon>
    </lineage>
</organism>
<feature type="compositionally biased region" description="Polar residues" evidence="1">
    <location>
        <begin position="55"/>
        <end position="75"/>
    </location>
</feature>
<dbReference type="GeneID" id="64660445"/>
<dbReference type="Gene3D" id="1.25.10.10">
    <property type="entry name" value="Leucine-rich Repeat Variant"/>
    <property type="match status" value="2"/>
</dbReference>
<feature type="compositionally biased region" description="Polar residues" evidence="1">
    <location>
        <begin position="120"/>
        <end position="136"/>
    </location>
</feature>
<evidence type="ECO:0000313" key="4">
    <source>
        <dbReference type="Proteomes" id="UP001195769"/>
    </source>
</evidence>
<feature type="compositionally biased region" description="Low complexity" evidence="1">
    <location>
        <begin position="628"/>
        <end position="648"/>
    </location>
</feature>
<dbReference type="AlphaFoldDB" id="A0AAD4EH97"/>
<evidence type="ECO:0000256" key="1">
    <source>
        <dbReference type="SAM" id="MobiDB-lite"/>
    </source>
</evidence>
<feature type="region of interest" description="Disordered" evidence="1">
    <location>
        <begin position="884"/>
        <end position="938"/>
    </location>
</feature>
<gene>
    <name evidence="3" type="ORF">F5891DRAFT_1182327</name>
</gene>
<dbReference type="RefSeq" id="XP_041231702.1">
    <property type="nucleotide sequence ID" value="XM_041366147.1"/>
</dbReference>
<feature type="compositionally biased region" description="Polar residues" evidence="1">
    <location>
        <begin position="905"/>
        <end position="920"/>
    </location>
</feature>
<keyword evidence="4" id="KW-1185">Reference proteome</keyword>
<protein>
    <recommendedName>
        <fullName evidence="2">Wings apart-like protein C-terminal domain-containing protein</fullName>
    </recommendedName>
</protein>
<dbReference type="EMBL" id="JABBWK010000005">
    <property type="protein sequence ID" value="KAG1906127.1"/>
    <property type="molecule type" value="Genomic_DNA"/>
</dbReference>
<reference evidence="3" key="1">
    <citation type="journal article" date="2020" name="New Phytol.">
        <title>Comparative genomics reveals dynamic genome evolution in host specialist ectomycorrhizal fungi.</title>
        <authorList>
            <person name="Lofgren L.A."/>
            <person name="Nguyen N.H."/>
            <person name="Vilgalys R."/>
            <person name="Ruytinx J."/>
            <person name="Liao H.L."/>
            <person name="Branco S."/>
            <person name="Kuo A."/>
            <person name="LaButti K."/>
            <person name="Lipzen A."/>
            <person name="Andreopoulos W."/>
            <person name="Pangilinan J."/>
            <person name="Riley R."/>
            <person name="Hundley H."/>
            <person name="Na H."/>
            <person name="Barry K."/>
            <person name="Grigoriev I.V."/>
            <person name="Stajich J.E."/>
            <person name="Kennedy P.G."/>
        </authorList>
    </citation>
    <scope>NUCLEOTIDE SEQUENCE</scope>
    <source>
        <strain evidence="3">FC203</strain>
    </source>
</reference>
<dbReference type="InterPro" id="IPR022771">
    <property type="entry name" value="WAPL_C"/>
</dbReference>
<feature type="region of interest" description="Disordered" evidence="1">
    <location>
        <begin position="1"/>
        <end position="80"/>
    </location>
</feature>
<dbReference type="Pfam" id="PF07814">
    <property type="entry name" value="WAPL"/>
    <property type="match status" value="1"/>
</dbReference>
<feature type="region of interest" description="Disordered" evidence="1">
    <location>
        <begin position="111"/>
        <end position="160"/>
    </location>
</feature>
<feature type="compositionally biased region" description="Basic residues" evidence="1">
    <location>
        <begin position="1"/>
        <end position="14"/>
    </location>
</feature>
<evidence type="ECO:0000259" key="2">
    <source>
        <dbReference type="Pfam" id="PF07814"/>
    </source>
</evidence>
<feature type="region of interest" description="Disordered" evidence="1">
    <location>
        <begin position="1013"/>
        <end position="1043"/>
    </location>
</feature>
<dbReference type="InterPro" id="IPR011989">
    <property type="entry name" value="ARM-like"/>
</dbReference>
<name>A0AAD4EH97_9AGAM</name>